<feature type="signal peptide" evidence="9">
    <location>
        <begin position="1"/>
        <end position="20"/>
    </location>
</feature>
<dbReference type="InterPro" id="IPR029044">
    <property type="entry name" value="Nucleotide-diphossugar_trans"/>
</dbReference>
<evidence type="ECO:0000256" key="1">
    <source>
        <dbReference type="ARBA" id="ARBA00004922"/>
    </source>
</evidence>
<dbReference type="Gene3D" id="1.25.40.10">
    <property type="entry name" value="Tetratricopeptide repeat domain"/>
    <property type="match status" value="1"/>
</dbReference>
<feature type="chain" id="PRO_5033828735" description="protein O-GlcNAc transferase" evidence="9">
    <location>
        <begin position="21"/>
        <end position="1151"/>
    </location>
</feature>
<protein>
    <recommendedName>
        <fullName evidence="3">protein O-GlcNAc transferase</fullName>
        <ecNumber evidence="3">2.4.1.255</ecNumber>
    </recommendedName>
</protein>
<feature type="repeat" description="TPR" evidence="8">
    <location>
        <begin position="180"/>
        <end position="213"/>
    </location>
</feature>
<evidence type="ECO:0000313" key="12">
    <source>
        <dbReference type="EMBL" id="VFT90290.1"/>
    </source>
</evidence>
<keyword evidence="6" id="KW-0677">Repeat</keyword>
<accession>A0A485KYH4</accession>
<evidence type="ECO:0000256" key="5">
    <source>
        <dbReference type="ARBA" id="ARBA00022679"/>
    </source>
</evidence>
<dbReference type="SUPFAM" id="SSF53756">
    <property type="entry name" value="UDP-Glycosyltransferase/glycogen phosphorylase"/>
    <property type="match status" value="1"/>
</dbReference>
<dbReference type="InterPro" id="IPR051939">
    <property type="entry name" value="Glycosyltr_41/O-GlcNAc_trsf"/>
</dbReference>
<gene>
    <name evidence="12" type="primary">Aste57867_13452</name>
    <name evidence="11" type="ORF">As57867_013402</name>
    <name evidence="12" type="ORF">ASTE57867_13452</name>
</gene>
<dbReference type="InterPro" id="IPR019734">
    <property type="entry name" value="TPR_rpt"/>
</dbReference>
<keyword evidence="9" id="KW-0732">Signal</keyword>
<dbReference type="SUPFAM" id="SSF53448">
    <property type="entry name" value="Nucleotide-diphospho-sugar transferases"/>
    <property type="match status" value="1"/>
</dbReference>
<comment type="similarity">
    <text evidence="2">Belongs to the glycosyltransferase 41 family. O-GlcNAc transferase subfamily.</text>
</comment>
<evidence type="ECO:0000256" key="9">
    <source>
        <dbReference type="SAM" id="SignalP"/>
    </source>
</evidence>
<dbReference type="Gene3D" id="3.40.50.11380">
    <property type="match status" value="1"/>
</dbReference>
<proteinExistence type="inferred from homology"/>
<keyword evidence="4" id="KW-0328">Glycosyltransferase</keyword>
<dbReference type="EMBL" id="VJMH01005452">
    <property type="protein sequence ID" value="KAF0695762.1"/>
    <property type="molecule type" value="Genomic_DNA"/>
</dbReference>
<dbReference type="PANTHER" id="PTHR44835">
    <property type="entry name" value="UDP-N-ACETYLGLUCOSAMINE--PEPTIDE N-ACETYLGLUCOSAMINYLTRANSFERASE SPINDLY-RELATED"/>
    <property type="match status" value="1"/>
</dbReference>
<dbReference type="AlphaFoldDB" id="A0A485KYH4"/>
<feature type="repeat" description="TPR" evidence="8">
    <location>
        <begin position="146"/>
        <end position="179"/>
    </location>
</feature>
<dbReference type="Gene3D" id="3.90.550.10">
    <property type="entry name" value="Spore Coat Polysaccharide Biosynthesis Protein SpsA, Chain A"/>
    <property type="match status" value="1"/>
</dbReference>
<keyword evidence="7 8" id="KW-0802">TPR repeat</keyword>
<dbReference type="PANTHER" id="PTHR44835:SF1">
    <property type="entry name" value="PROTEIN O-GLCNAC TRANSFERASE"/>
    <property type="match status" value="1"/>
</dbReference>
<dbReference type="SMART" id="SM00028">
    <property type="entry name" value="TPR"/>
    <property type="match status" value="3"/>
</dbReference>
<name>A0A485KYH4_9STRA</name>
<dbReference type="Pfam" id="PF13844">
    <property type="entry name" value="Glyco_transf_41"/>
    <property type="match status" value="1"/>
</dbReference>
<evidence type="ECO:0000313" key="11">
    <source>
        <dbReference type="EMBL" id="KAF0695762.1"/>
    </source>
</evidence>
<evidence type="ECO:0000256" key="6">
    <source>
        <dbReference type="ARBA" id="ARBA00022737"/>
    </source>
</evidence>
<evidence type="ECO:0000256" key="8">
    <source>
        <dbReference type="PROSITE-ProRule" id="PRU00339"/>
    </source>
</evidence>
<dbReference type="GO" id="GO:0097363">
    <property type="term" value="F:protein O-acetylglucosaminyltransferase activity"/>
    <property type="evidence" value="ECO:0007669"/>
    <property type="project" value="UniProtKB-EC"/>
</dbReference>
<dbReference type="InterPro" id="IPR029489">
    <property type="entry name" value="OGT/SEC/SPY_C"/>
</dbReference>
<reference evidence="11" key="2">
    <citation type="submission" date="2019-06" db="EMBL/GenBank/DDBJ databases">
        <title>Genomics analysis of Aphanomyces spp. identifies a new class of oomycete effector associated with host adaptation.</title>
        <authorList>
            <person name="Gaulin E."/>
        </authorList>
    </citation>
    <scope>NUCLEOTIDE SEQUENCE</scope>
    <source>
        <strain evidence="11">CBS 578.67</strain>
    </source>
</reference>
<dbReference type="PROSITE" id="PS50005">
    <property type="entry name" value="TPR"/>
    <property type="match status" value="2"/>
</dbReference>
<dbReference type="CDD" id="cd00761">
    <property type="entry name" value="Glyco_tranf_GTA_type"/>
    <property type="match status" value="1"/>
</dbReference>
<evidence type="ECO:0000313" key="13">
    <source>
        <dbReference type="Proteomes" id="UP000332933"/>
    </source>
</evidence>
<evidence type="ECO:0000256" key="2">
    <source>
        <dbReference type="ARBA" id="ARBA00005386"/>
    </source>
</evidence>
<keyword evidence="13" id="KW-1185">Reference proteome</keyword>
<dbReference type="EC" id="2.4.1.255" evidence="3"/>
<dbReference type="SUPFAM" id="SSF48452">
    <property type="entry name" value="TPR-like"/>
    <property type="match status" value="1"/>
</dbReference>
<dbReference type="OrthoDB" id="9991317at2759"/>
<sequence>MVATWTLAALYASIAAFALGDGSLLRDHALTEMGRAPQGMEPPFRVEHRRLNNAGKGGGAGSQQCDDRIPSAACVEDASTGSGQYGIHTNIGPLWQGILHDTSEHTFPVLYSYAKFLESEKGDTVSLIRAYEEALEKMAGPSEQTLDAMNRLGLLWIDAGRPDVAVRVYDRSLRHHPTSAALYGNMAMAFLKQGLIADAVDMSTVALALEPRNAALHHNAGNIFKEIDLMDNAISHWQNAMALAPTVPQPVLSLASAVGDRGFTDDALHLFAHGIDLATSYFPDERDAARLQHATALLPRVYMSEDEIRVTRAQYMLALTQLLHECPLHLPEPSHTTGCGSMGYYLVYQGFQDKSLRHLLARIYEASAYALTFVAPHVTTHRHHTFAFPLTQRFVAIHTKMQTHTRRIRVGVISAYLFHHSVGLLLQGVLCRLSNETYELILLRYPSPEDDVTRRIQAHASRDILLPTDMKKAQSIVADLALDILVFSEIGMHIHTYFLAFSRLALRTLVFWGHAVTSGIPTVDYFITSTDFESNPRDFTETLSTMTSLTTAFERPHLTLDPSLVPFVDRTRTMYLIPQTLYKLHPVMDAILAAILHGHPESYLVLLQGAVPHLATRIQARLARILSAQTLADRVVFAPFLSTDAFLTLCHLADVVLDPFPLGGGRSSLEIFSVGTPIVVHVARTTVLQLTSAMYKKMNLFDCIATTDEAYVDVALRLGRNATYRMAIAQHIRDHVKVLFEAERVVADWDRCLHSILARPPPPTLFGIRLNLRDEDEAVEIVLEPHESPEQVAASLAATYSLEPLQATYLTTLLKNGRRRDVQPIVLATKLLPRGPPVTFHRGDDVALAIQIHMWRFKLQLSGADVAQAVATAQDTLGHVDGSQEWMAVRRQHVPRHAVAASPQVSTSCKLTVAVTTCKRLALFLESLASVQPYLKTLDAIICMILVIDDHSSASDRATMEAKAATSGLKVEFAYTRRKGHAHSLNTLMYLVAARYLLYLEDDWRWHPSLPRHPIEHALTILQASHDVEFPLVQVQLNAQPQSGWYVPGHDYWLHEFGIVHHRFGYWPGFSLNPAVWDLTRLRQCHKRFNESSDIFEREFSLAIWRCGLHVAFLPYATADHIGAPPGSNASAYVLNGMPRRFDVQEMKGST</sequence>
<evidence type="ECO:0000256" key="7">
    <source>
        <dbReference type="ARBA" id="ARBA00022803"/>
    </source>
</evidence>
<dbReference type="InterPro" id="IPR011990">
    <property type="entry name" value="TPR-like_helical_dom_sf"/>
</dbReference>
<evidence type="ECO:0000256" key="4">
    <source>
        <dbReference type="ARBA" id="ARBA00022676"/>
    </source>
</evidence>
<comment type="pathway">
    <text evidence="1">Protein modification; protein glycosylation.</text>
</comment>
<organism evidence="12 13">
    <name type="scientific">Aphanomyces stellatus</name>
    <dbReference type="NCBI Taxonomy" id="120398"/>
    <lineage>
        <taxon>Eukaryota</taxon>
        <taxon>Sar</taxon>
        <taxon>Stramenopiles</taxon>
        <taxon>Oomycota</taxon>
        <taxon>Saprolegniomycetes</taxon>
        <taxon>Saprolegniales</taxon>
        <taxon>Verrucalvaceae</taxon>
        <taxon>Aphanomyces</taxon>
    </lineage>
</organism>
<evidence type="ECO:0000256" key="3">
    <source>
        <dbReference type="ARBA" id="ARBA00011970"/>
    </source>
</evidence>
<dbReference type="Proteomes" id="UP000332933">
    <property type="component" value="Unassembled WGS sequence"/>
</dbReference>
<dbReference type="EMBL" id="CAADRA010005473">
    <property type="protein sequence ID" value="VFT90290.1"/>
    <property type="molecule type" value="Genomic_DNA"/>
</dbReference>
<keyword evidence="5" id="KW-0808">Transferase</keyword>
<reference evidence="12 13" key="1">
    <citation type="submission" date="2019-03" db="EMBL/GenBank/DDBJ databases">
        <authorList>
            <person name="Gaulin E."/>
            <person name="Dumas B."/>
        </authorList>
    </citation>
    <scope>NUCLEOTIDE SEQUENCE [LARGE SCALE GENOMIC DNA]</scope>
    <source>
        <strain evidence="12">CBS 568.67</strain>
    </source>
</reference>
<dbReference type="Gene3D" id="3.40.50.2000">
    <property type="entry name" value="Glycogen Phosphorylase B"/>
    <property type="match status" value="1"/>
</dbReference>
<feature type="domain" description="O-GlcNAc transferase C-terminal" evidence="10">
    <location>
        <begin position="579"/>
        <end position="734"/>
    </location>
</feature>
<evidence type="ECO:0000259" key="10">
    <source>
        <dbReference type="Pfam" id="PF13844"/>
    </source>
</evidence>